<dbReference type="SUPFAM" id="SSF52540">
    <property type="entry name" value="P-loop containing nucleoside triphosphate hydrolases"/>
    <property type="match status" value="1"/>
</dbReference>
<dbReference type="PANTHER" id="PTHR30050:SF2">
    <property type="entry name" value="CHROMOSOMAL REPLICATION INITIATOR PROTEIN DNAA"/>
    <property type="match status" value="1"/>
</dbReference>
<proteinExistence type="predicted"/>
<dbReference type="Gene3D" id="3.40.50.300">
    <property type="entry name" value="P-loop containing nucleotide triphosphate hydrolases"/>
    <property type="match status" value="1"/>
</dbReference>
<feature type="domain" description="Chromosomal replication initiator protein DnaA ATPAse" evidence="1">
    <location>
        <begin position="118"/>
        <end position="178"/>
    </location>
</feature>
<dbReference type="Proteomes" id="UP000231086">
    <property type="component" value="Unassembled WGS sequence"/>
</dbReference>
<sequence length="179" mass="19779">MDKIQLWQSALGEIELNVSRANFITWFKNTAIKKIKDGAAVISTPNGFSKEWLENKYNKLILKALRNVSPEIKEVDFIIGQIPEAETMADEPKTKRGKQPAPAQAGFAELEADKETNLNSKYIFENFVVGAFNELAQAAAQAVIKNPGRVYNPLFIYGGVGLGKTHLLQATGNEALKKN</sequence>
<organism evidence="3 4">
    <name type="scientific">Candidatus Portnoybacteria bacterium CG10_big_fil_rev_8_21_14_0_10_44_7</name>
    <dbReference type="NCBI Taxonomy" id="1974816"/>
    <lineage>
        <taxon>Bacteria</taxon>
        <taxon>Candidatus Portnoyibacteriota</taxon>
    </lineage>
</organism>
<feature type="domain" description="DnaA N-terminal" evidence="2">
    <location>
        <begin position="6"/>
        <end position="66"/>
    </location>
</feature>
<feature type="non-terminal residue" evidence="3">
    <location>
        <position position="179"/>
    </location>
</feature>
<dbReference type="InterPro" id="IPR027417">
    <property type="entry name" value="P-loop_NTPase"/>
</dbReference>
<dbReference type="InterPro" id="IPR038454">
    <property type="entry name" value="DnaA_N_sf"/>
</dbReference>
<comment type="caution">
    <text evidence="3">The sequence shown here is derived from an EMBL/GenBank/DDBJ whole genome shotgun (WGS) entry which is preliminary data.</text>
</comment>
<dbReference type="EMBL" id="PFEA01000031">
    <property type="protein sequence ID" value="PJE59797.1"/>
    <property type="molecule type" value="Genomic_DNA"/>
</dbReference>
<dbReference type="InterPro" id="IPR024633">
    <property type="entry name" value="DnaA_N_dom"/>
</dbReference>
<evidence type="ECO:0000313" key="3">
    <source>
        <dbReference type="EMBL" id="PJE59797.1"/>
    </source>
</evidence>
<evidence type="ECO:0000313" key="4">
    <source>
        <dbReference type="Proteomes" id="UP000231086"/>
    </source>
</evidence>
<dbReference type="GO" id="GO:0006270">
    <property type="term" value="P:DNA replication initiation"/>
    <property type="evidence" value="ECO:0007669"/>
    <property type="project" value="TreeGrafter"/>
</dbReference>
<reference evidence="4" key="1">
    <citation type="submission" date="2017-09" db="EMBL/GenBank/DDBJ databases">
        <title>Depth-based differentiation of microbial function through sediment-hosted aquifers and enrichment of novel symbionts in the deep terrestrial subsurface.</title>
        <authorList>
            <person name="Probst A.J."/>
            <person name="Ladd B."/>
            <person name="Jarett J.K."/>
            <person name="Geller-Mcgrath D.E."/>
            <person name="Sieber C.M.K."/>
            <person name="Emerson J.B."/>
            <person name="Anantharaman K."/>
            <person name="Thomas B.C."/>
            <person name="Malmstrom R."/>
            <person name="Stieglmeier M."/>
            <person name="Klingl A."/>
            <person name="Woyke T."/>
            <person name="Ryan C.M."/>
            <person name="Banfield J.F."/>
        </authorList>
    </citation>
    <scope>NUCLEOTIDE SEQUENCE [LARGE SCALE GENOMIC DNA]</scope>
</reference>
<dbReference type="GO" id="GO:0003688">
    <property type="term" value="F:DNA replication origin binding"/>
    <property type="evidence" value="ECO:0007669"/>
    <property type="project" value="TreeGrafter"/>
</dbReference>
<name>A0A2M8KIQ4_9BACT</name>
<dbReference type="Pfam" id="PF00308">
    <property type="entry name" value="Bac_DnaA"/>
    <property type="match status" value="1"/>
</dbReference>
<accession>A0A2M8KIQ4</accession>
<dbReference type="GO" id="GO:0005886">
    <property type="term" value="C:plasma membrane"/>
    <property type="evidence" value="ECO:0007669"/>
    <property type="project" value="TreeGrafter"/>
</dbReference>
<evidence type="ECO:0000259" key="1">
    <source>
        <dbReference type="Pfam" id="PF00308"/>
    </source>
</evidence>
<dbReference type="Pfam" id="PF11638">
    <property type="entry name" value="DnaA_N"/>
    <property type="match status" value="1"/>
</dbReference>
<dbReference type="PANTHER" id="PTHR30050">
    <property type="entry name" value="CHROMOSOMAL REPLICATION INITIATOR PROTEIN DNAA"/>
    <property type="match status" value="1"/>
</dbReference>
<protein>
    <submittedName>
        <fullName evidence="3">Chromosomal replication initiator protein DnaA</fullName>
    </submittedName>
</protein>
<evidence type="ECO:0000259" key="2">
    <source>
        <dbReference type="Pfam" id="PF11638"/>
    </source>
</evidence>
<gene>
    <name evidence="3" type="ORF">COU85_01665</name>
</gene>
<dbReference type="Gene3D" id="3.30.300.180">
    <property type="match status" value="1"/>
</dbReference>
<dbReference type="InterPro" id="IPR013317">
    <property type="entry name" value="DnaA_dom"/>
</dbReference>
<dbReference type="AlphaFoldDB" id="A0A2M8KIQ4"/>